<organism evidence="2 3">
    <name type="scientific">Arthrobotrys flagrans</name>
    <name type="common">Nematode-trapping fungus</name>
    <name type="synonym">Trichothecium flagrans</name>
    <dbReference type="NCBI Taxonomy" id="97331"/>
    <lineage>
        <taxon>Eukaryota</taxon>
        <taxon>Fungi</taxon>
        <taxon>Dikarya</taxon>
        <taxon>Ascomycota</taxon>
        <taxon>Pezizomycotina</taxon>
        <taxon>Orbiliomycetes</taxon>
        <taxon>Orbiliales</taxon>
        <taxon>Orbiliaceae</taxon>
        <taxon>Arthrobotrys</taxon>
    </lineage>
</organism>
<dbReference type="OrthoDB" id="5427689at2759"/>
<dbReference type="EMBL" id="SAEB01000001">
    <property type="protein sequence ID" value="RVD89640.1"/>
    <property type="molecule type" value="Genomic_DNA"/>
</dbReference>
<accession>A0A437AFH5</accession>
<sequence>MESHSLSSNLNRRDHEDPLNVPGNNYTITHKQIKRRVSFVDEDGELELLWTSEGLAARTASEERGVKYVKPYILMRRAMAMERGNQDTAIVRGEKMDMFANLGERLPLGQELQQQGDTIFEQLIATIDGLDDDADRQHMMQVPLESSERSRGGERAADIDARRNAIDRALNSAP</sequence>
<dbReference type="AlphaFoldDB" id="A0A437AFH5"/>
<dbReference type="VEuPathDB" id="FungiDB:DFL_000639"/>
<name>A0A437AFH5_ARTFL</name>
<evidence type="ECO:0000256" key="1">
    <source>
        <dbReference type="SAM" id="MobiDB-lite"/>
    </source>
</evidence>
<dbReference type="RefSeq" id="XP_067495184.1">
    <property type="nucleotide sequence ID" value="XM_067635804.1"/>
</dbReference>
<evidence type="ECO:0000313" key="2">
    <source>
        <dbReference type="EMBL" id="RVD89640.1"/>
    </source>
</evidence>
<feature type="compositionally biased region" description="Polar residues" evidence="1">
    <location>
        <begin position="1"/>
        <end position="10"/>
    </location>
</feature>
<comment type="caution">
    <text evidence="2">The sequence shown here is derived from an EMBL/GenBank/DDBJ whole genome shotgun (WGS) entry which is preliminary data.</text>
</comment>
<feature type="region of interest" description="Disordered" evidence="1">
    <location>
        <begin position="1"/>
        <end position="23"/>
    </location>
</feature>
<dbReference type="GeneID" id="93582950"/>
<gene>
    <name evidence="2" type="ORF">DFL_000639</name>
</gene>
<feature type="region of interest" description="Disordered" evidence="1">
    <location>
        <begin position="142"/>
        <end position="174"/>
    </location>
</feature>
<proteinExistence type="predicted"/>
<keyword evidence="3" id="KW-1185">Reference proteome</keyword>
<protein>
    <submittedName>
        <fullName evidence="2">Uncharacterized protein</fullName>
    </submittedName>
</protein>
<dbReference type="Proteomes" id="UP000283090">
    <property type="component" value="Unassembled WGS sequence"/>
</dbReference>
<reference evidence="2 3" key="1">
    <citation type="submission" date="2019-01" db="EMBL/GenBank/DDBJ databases">
        <title>Intercellular communication is required for trap formation in the nematode-trapping fungus Duddingtonia flagrans.</title>
        <authorList>
            <person name="Youssar L."/>
            <person name="Wernet V."/>
            <person name="Hensel N."/>
            <person name="Hildebrandt H.-G."/>
            <person name="Fischer R."/>
        </authorList>
    </citation>
    <scope>NUCLEOTIDE SEQUENCE [LARGE SCALE GENOMIC DNA]</scope>
    <source>
        <strain evidence="2 3">CBS H-5679</strain>
    </source>
</reference>
<feature type="compositionally biased region" description="Basic and acidic residues" evidence="1">
    <location>
        <begin position="146"/>
        <end position="166"/>
    </location>
</feature>
<evidence type="ECO:0000313" key="3">
    <source>
        <dbReference type="Proteomes" id="UP000283090"/>
    </source>
</evidence>